<dbReference type="AlphaFoldDB" id="A0AAE1EEM7"/>
<comment type="caution">
    <text evidence="1">The sequence shown here is derived from an EMBL/GenBank/DDBJ whole genome shotgun (WGS) entry which is preliminary data.</text>
</comment>
<keyword evidence="2" id="KW-1185">Reference proteome</keyword>
<reference evidence="1" key="1">
    <citation type="journal article" date="2023" name="G3 (Bethesda)">
        <title>A reference genome for the long-term kleptoplast-retaining sea slug Elysia crispata morphotype clarki.</title>
        <authorList>
            <person name="Eastman K.E."/>
            <person name="Pendleton A.L."/>
            <person name="Shaikh M.A."/>
            <person name="Suttiyut T."/>
            <person name="Ogas R."/>
            <person name="Tomko P."/>
            <person name="Gavelis G."/>
            <person name="Widhalm J.R."/>
            <person name="Wisecaver J.H."/>
        </authorList>
    </citation>
    <scope>NUCLEOTIDE SEQUENCE</scope>
    <source>
        <strain evidence="1">ECLA1</strain>
    </source>
</reference>
<evidence type="ECO:0000313" key="1">
    <source>
        <dbReference type="EMBL" id="KAK3803068.1"/>
    </source>
</evidence>
<sequence>MFLQWSHIKVSDLRSQEVFIIGQTAPRPTIVAFKDTPFRPSLSIRGYVFDIPEKKQLASDIFQPLCVATAAHSIHEHSQCQTLEQQYQHPQP</sequence>
<evidence type="ECO:0000313" key="2">
    <source>
        <dbReference type="Proteomes" id="UP001283361"/>
    </source>
</evidence>
<name>A0AAE1EEM7_9GAST</name>
<gene>
    <name evidence="1" type="ORF">RRG08_027990</name>
</gene>
<dbReference type="EMBL" id="JAWDGP010000188">
    <property type="protein sequence ID" value="KAK3803068.1"/>
    <property type="molecule type" value="Genomic_DNA"/>
</dbReference>
<dbReference type="Proteomes" id="UP001283361">
    <property type="component" value="Unassembled WGS sequence"/>
</dbReference>
<accession>A0AAE1EEM7</accession>
<protein>
    <submittedName>
        <fullName evidence="1">Uncharacterized protein</fullName>
    </submittedName>
</protein>
<organism evidence="1 2">
    <name type="scientific">Elysia crispata</name>
    <name type="common">lettuce slug</name>
    <dbReference type="NCBI Taxonomy" id="231223"/>
    <lineage>
        <taxon>Eukaryota</taxon>
        <taxon>Metazoa</taxon>
        <taxon>Spiralia</taxon>
        <taxon>Lophotrochozoa</taxon>
        <taxon>Mollusca</taxon>
        <taxon>Gastropoda</taxon>
        <taxon>Heterobranchia</taxon>
        <taxon>Euthyneura</taxon>
        <taxon>Panpulmonata</taxon>
        <taxon>Sacoglossa</taxon>
        <taxon>Placobranchoidea</taxon>
        <taxon>Plakobranchidae</taxon>
        <taxon>Elysia</taxon>
    </lineage>
</organism>
<proteinExistence type="predicted"/>